<keyword evidence="4 9" id="KW-0028">Amino-acid biosynthesis</keyword>
<organism evidence="10 11">
    <name type="scientific">Methanosalsum zhilinae (strain DSM 4017 / NBRC 107636 / OCM 62 / WeN5)</name>
    <name type="common">Methanohalophilus zhilinae</name>
    <dbReference type="NCBI Taxonomy" id="679901"/>
    <lineage>
        <taxon>Archaea</taxon>
        <taxon>Methanobacteriati</taxon>
        <taxon>Methanobacteriota</taxon>
        <taxon>Stenosarchaea group</taxon>
        <taxon>Methanomicrobia</taxon>
        <taxon>Methanosarcinales</taxon>
        <taxon>Methanosarcinaceae</taxon>
        <taxon>Methanosalsum</taxon>
    </lineage>
</organism>
<evidence type="ECO:0000256" key="3">
    <source>
        <dbReference type="ARBA" id="ARBA00022490"/>
    </source>
</evidence>
<comment type="catalytic activity">
    <reaction evidence="1 9">
        <text>1-(5-phospho-beta-D-ribosyl)-ATP + H2O = 1-(5-phospho-beta-D-ribosyl)-5'-AMP + diphosphate + H(+)</text>
        <dbReference type="Rhea" id="RHEA:22828"/>
        <dbReference type="ChEBI" id="CHEBI:15377"/>
        <dbReference type="ChEBI" id="CHEBI:15378"/>
        <dbReference type="ChEBI" id="CHEBI:33019"/>
        <dbReference type="ChEBI" id="CHEBI:59457"/>
        <dbReference type="ChEBI" id="CHEBI:73183"/>
        <dbReference type="EC" id="3.6.1.31"/>
    </reaction>
</comment>
<dbReference type="GO" id="GO:0004636">
    <property type="term" value="F:phosphoribosyl-ATP diphosphatase activity"/>
    <property type="evidence" value="ECO:0007669"/>
    <property type="project" value="UniProtKB-UniRule"/>
</dbReference>
<keyword evidence="5 9" id="KW-0547">Nucleotide-binding</keyword>
<dbReference type="Pfam" id="PF01503">
    <property type="entry name" value="PRA-PH"/>
    <property type="match status" value="1"/>
</dbReference>
<evidence type="ECO:0000256" key="9">
    <source>
        <dbReference type="HAMAP-Rule" id="MF_01020"/>
    </source>
</evidence>
<dbReference type="RefSeq" id="WP_013899187.1">
    <property type="nucleotide sequence ID" value="NC_015676.1"/>
</dbReference>
<keyword evidence="6 9" id="KW-0378">Hydrolase</keyword>
<dbReference type="UniPathway" id="UPA00031">
    <property type="reaction ID" value="UER00007"/>
</dbReference>
<dbReference type="InterPro" id="IPR008179">
    <property type="entry name" value="HisE"/>
</dbReference>
<dbReference type="SUPFAM" id="SSF101386">
    <property type="entry name" value="all-alpha NTP pyrophosphatases"/>
    <property type="match status" value="1"/>
</dbReference>
<evidence type="ECO:0000256" key="6">
    <source>
        <dbReference type="ARBA" id="ARBA00022801"/>
    </source>
</evidence>
<sequence>MSASNIEVLDEIYEIIMSRKREPVQHSYVCSLLNHGKGTDKILEKLGEETVETIIAAKNGIREDIIYESCDLIFHLMVMLAAYDIELKEITEELSSRKK</sequence>
<proteinExistence type="inferred from homology"/>
<evidence type="ECO:0000256" key="7">
    <source>
        <dbReference type="ARBA" id="ARBA00022840"/>
    </source>
</evidence>
<keyword evidence="11" id="KW-1185">Reference proteome</keyword>
<dbReference type="AlphaFoldDB" id="F7XKH7"/>
<dbReference type="InterPro" id="IPR021130">
    <property type="entry name" value="PRib-ATP_PPHydrolase-like"/>
</dbReference>
<accession>F7XKH7</accession>
<evidence type="ECO:0000256" key="5">
    <source>
        <dbReference type="ARBA" id="ARBA00022741"/>
    </source>
</evidence>
<dbReference type="PANTHER" id="PTHR42945:SF1">
    <property type="entry name" value="HISTIDINE BIOSYNTHESIS BIFUNCTIONAL PROTEIN HIS7"/>
    <property type="match status" value="1"/>
</dbReference>
<dbReference type="EC" id="3.6.1.31" evidence="9"/>
<comment type="pathway">
    <text evidence="2 9">Amino-acid biosynthesis; L-histidine biosynthesis; L-histidine from 5-phospho-alpha-D-ribose 1-diphosphate: step 2/9.</text>
</comment>
<dbReference type="Proteomes" id="UP000006622">
    <property type="component" value="Chromosome"/>
</dbReference>
<evidence type="ECO:0000256" key="8">
    <source>
        <dbReference type="ARBA" id="ARBA00023102"/>
    </source>
</evidence>
<keyword evidence="8 9" id="KW-0368">Histidine biosynthesis</keyword>
<dbReference type="GO" id="GO:0000105">
    <property type="term" value="P:L-histidine biosynthetic process"/>
    <property type="evidence" value="ECO:0007669"/>
    <property type="project" value="UniProtKB-UniRule"/>
</dbReference>
<keyword evidence="7 9" id="KW-0067">ATP-binding</keyword>
<dbReference type="Gene3D" id="1.10.287.1080">
    <property type="entry name" value="MazG-like"/>
    <property type="match status" value="1"/>
</dbReference>
<dbReference type="EMBL" id="CP002101">
    <property type="protein sequence ID" value="AEH61751.1"/>
    <property type="molecule type" value="Genomic_DNA"/>
</dbReference>
<dbReference type="HAMAP" id="MF_01020">
    <property type="entry name" value="HisE"/>
    <property type="match status" value="1"/>
</dbReference>
<dbReference type="GO" id="GO:0005524">
    <property type="term" value="F:ATP binding"/>
    <property type="evidence" value="ECO:0007669"/>
    <property type="project" value="UniProtKB-KW"/>
</dbReference>
<evidence type="ECO:0000256" key="2">
    <source>
        <dbReference type="ARBA" id="ARBA00005204"/>
    </source>
</evidence>
<dbReference type="NCBIfam" id="TIGR03188">
    <property type="entry name" value="histidine_hisI"/>
    <property type="match status" value="1"/>
</dbReference>
<dbReference type="PANTHER" id="PTHR42945">
    <property type="entry name" value="HISTIDINE BIOSYNTHESIS BIFUNCTIONAL PROTEIN"/>
    <property type="match status" value="1"/>
</dbReference>
<dbReference type="STRING" id="679901.Mzhil_1916"/>
<gene>
    <name evidence="9" type="primary">hisE</name>
    <name evidence="10" type="ordered locus">Mzhil_1916</name>
</gene>
<evidence type="ECO:0000256" key="4">
    <source>
        <dbReference type="ARBA" id="ARBA00022605"/>
    </source>
</evidence>
<dbReference type="OrthoDB" id="39686at2157"/>
<evidence type="ECO:0000256" key="1">
    <source>
        <dbReference type="ARBA" id="ARBA00001460"/>
    </source>
</evidence>
<name>F7XKH7_METZD</name>
<dbReference type="GO" id="GO:0005737">
    <property type="term" value="C:cytoplasm"/>
    <property type="evidence" value="ECO:0007669"/>
    <property type="project" value="UniProtKB-SubCell"/>
</dbReference>
<dbReference type="KEGG" id="mzh:Mzhil_1916"/>
<comment type="similarity">
    <text evidence="9">Belongs to the PRA-PH family.</text>
</comment>
<evidence type="ECO:0000313" key="11">
    <source>
        <dbReference type="Proteomes" id="UP000006622"/>
    </source>
</evidence>
<keyword evidence="3 9" id="KW-0963">Cytoplasm</keyword>
<comment type="subcellular location">
    <subcellularLocation>
        <location evidence="9">Cytoplasm</location>
    </subcellularLocation>
</comment>
<reference evidence="10 11" key="1">
    <citation type="submission" date="2010-07" db="EMBL/GenBank/DDBJ databases">
        <title>The complete genome of Methanosalsum zhilinae DSM 4017.</title>
        <authorList>
            <consortium name="US DOE Joint Genome Institute (JGI-PGF)"/>
            <person name="Lucas S."/>
            <person name="Copeland A."/>
            <person name="Lapidus A."/>
            <person name="Glavina del Rio T."/>
            <person name="Dalin E."/>
            <person name="Tice H."/>
            <person name="Bruce D."/>
            <person name="Goodwin L."/>
            <person name="Pitluck S."/>
            <person name="Kyrpides N."/>
            <person name="Mavromatis K."/>
            <person name="Ovchinnikova G."/>
            <person name="Daligault H."/>
            <person name="Detter J.C."/>
            <person name="Han C."/>
            <person name="Tapia R."/>
            <person name="Larimer F."/>
            <person name="Land M."/>
            <person name="Hauser L."/>
            <person name="Markowitz V."/>
            <person name="Cheng J.-F."/>
            <person name="Hugenholtz P."/>
            <person name="Woyke T."/>
            <person name="Wu D."/>
            <person name="Spring S."/>
            <person name="Schueler E."/>
            <person name="Brambilla E."/>
            <person name="Klenk H.-P."/>
            <person name="Eisen J.A."/>
        </authorList>
    </citation>
    <scope>NUCLEOTIDE SEQUENCE [LARGE SCALE GENOMIC DNA]</scope>
    <source>
        <strain evidence="11">DSM 4017 / NBRC 107636 / OCM 62 / WeN5</strain>
    </source>
</reference>
<protein>
    <recommendedName>
        <fullName evidence="9">Phosphoribosyl-ATP pyrophosphatase</fullName>
        <shortName evidence="9">PRA-PH</shortName>
        <ecNumber evidence="9">3.6.1.31</ecNumber>
    </recommendedName>
</protein>
<dbReference type="GeneID" id="10823560"/>
<dbReference type="CDD" id="cd11534">
    <property type="entry name" value="NTP-PPase_HisIE_like"/>
    <property type="match status" value="1"/>
</dbReference>
<evidence type="ECO:0000313" key="10">
    <source>
        <dbReference type="EMBL" id="AEH61751.1"/>
    </source>
</evidence>
<dbReference type="HOGENOM" id="CLU_123337_0_0_2"/>